<comment type="caution">
    <text evidence="2">The sequence shown here is derived from an EMBL/GenBank/DDBJ whole genome shotgun (WGS) entry which is preliminary data.</text>
</comment>
<gene>
    <name evidence="2" type="ORF">P691DRAFT_802682</name>
</gene>
<dbReference type="AlphaFoldDB" id="A0A9P6C315"/>
<feature type="region of interest" description="Disordered" evidence="1">
    <location>
        <begin position="377"/>
        <end position="496"/>
    </location>
</feature>
<reference evidence="2" key="1">
    <citation type="submission" date="2020-11" db="EMBL/GenBank/DDBJ databases">
        <authorList>
            <consortium name="DOE Joint Genome Institute"/>
            <person name="Ahrendt S."/>
            <person name="Riley R."/>
            <person name="Andreopoulos W."/>
            <person name="Labutti K."/>
            <person name="Pangilinan J."/>
            <person name="Ruiz-Duenas F.J."/>
            <person name="Barrasa J.M."/>
            <person name="Sanchez-Garcia M."/>
            <person name="Camarero S."/>
            <person name="Miyauchi S."/>
            <person name="Serrano A."/>
            <person name="Linde D."/>
            <person name="Babiker R."/>
            <person name="Drula E."/>
            <person name="Ayuso-Fernandez I."/>
            <person name="Pacheco R."/>
            <person name="Padilla G."/>
            <person name="Ferreira P."/>
            <person name="Barriuso J."/>
            <person name="Kellner H."/>
            <person name="Castanera R."/>
            <person name="Alfaro M."/>
            <person name="Ramirez L."/>
            <person name="Pisabarro A.G."/>
            <person name="Kuo A."/>
            <person name="Tritt A."/>
            <person name="Lipzen A."/>
            <person name="He G."/>
            <person name="Yan M."/>
            <person name="Ng V."/>
            <person name="Cullen D."/>
            <person name="Martin F."/>
            <person name="Rosso M.-N."/>
            <person name="Henrissat B."/>
            <person name="Hibbett D."/>
            <person name="Martinez A.T."/>
            <person name="Grigoriev I.V."/>
        </authorList>
    </citation>
    <scope>NUCLEOTIDE SEQUENCE</scope>
    <source>
        <strain evidence="2">MF-IS2</strain>
    </source>
</reference>
<dbReference type="Proteomes" id="UP000807342">
    <property type="component" value="Unassembled WGS sequence"/>
</dbReference>
<protein>
    <submittedName>
        <fullName evidence="2">Uncharacterized protein</fullName>
    </submittedName>
</protein>
<dbReference type="EMBL" id="MU151208">
    <property type="protein sequence ID" value="KAF9447250.1"/>
    <property type="molecule type" value="Genomic_DNA"/>
</dbReference>
<dbReference type="OrthoDB" id="10566270at2759"/>
<sequence length="496" mass="58001">MRAGLRSVLGAVGLRFKEPEPDGWYWFDTYAVEDFWGSPAYAYYIKEEDLGMEGWYVVELRVMRQRLSKKNPSNLCREYIVAIVARTEIKDPTGNGFLIFERVKDRKPTMGWDPEGAHPDRKNERWIFEDKKAYQARPSDEDFLRYKQFSNNPRLRFMHVDRVRICARPWLYETDEIVAVLKLPLPQVDLTPTITTMTPRTISGSETKPKCEWLFVWELIYIAKMLNRCRELYQIFPKTCHWLPGMMINIVRIWTGASLELRHRDGKRSAKVPPMQDMLDWFEQRQLVMQRQKPKDREKEDYSDVMRIIKTPRNNTVRILVQQCWDYVTTQDVLGMFEKLELQERQRQAELNRQLAEDMAKMRKRTDEKIRQIYAQKDKEIMEQQRAKDKKKSALDARPRKVRLEVKGPGEDRRVVEERAKRSSASAGERKSGEGSRTERKSGEGSRTEKKSGEGLKAEKKSEERSRVEGSGGTSGAGNHREPGKVATGKSRAKPT</sequence>
<feature type="compositionally biased region" description="Basic and acidic residues" evidence="1">
    <location>
        <begin position="428"/>
        <end position="468"/>
    </location>
</feature>
<feature type="compositionally biased region" description="Basic and acidic residues" evidence="1">
    <location>
        <begin position="377"/>
        <end position="421"/>
    </location>
</feature>
<organism evidence="2 3">
    <name type="scientific">Macrolepiota fuliginosa MF-IS2</name>
    <dbReference type="NCBI Taxonomy" id="1400762"/>
    <lineage>
        <taxon>Eukaryota</taxon>
        <taxon>Fungi</taxon>
        <taxon>Dikarya</taxon>
        <taxon>Basidiomycota</taxon>
        <taxon>Agaricomycotina</taxon>
        <taxon>Agaricomycetes</taxon>
        <taxon>Agaricomycetidae</taxon>
        <taxon>Agaricales</taxon>
        <taxon>Agaricineae</taxon>
        <taxon>Agaricaceae</taxon>
        <taxon>Macrolepiota</taxon>
    </lineage>
</organism>
<name>A0A9P6C315_9AGAR</name>
<keyword evidence="3" id="KW-1185">Reference proteome</keyword>
<proteinExistence type="predicted"/>
<evidence type="ECO:0000256" key="1">
    <source>
        <dbReference type="SAM" id="MobiDB-lite"/>
    </source>
</evidence>
<evidence type="ECO:0000313" key="2">
    <source>
        <dbReference type="EMBL" id="KAF9447250.1"/>
    </source>
</evidence>
<evidence type="ECO:0000313" key="3">
    <source>
        <dbReference type="Proteomes" id="UP000807342"/>
    </source>
</evidence>
<accession>A0A9P6C315</accession>